<dbReference type="EMBL" id="PJEO01000001">
    <property type="protein sequence ID" value="PKQ46985.1"/>
    <property type="molecule type" value="Genomic_DNA"/>
</dbReference>
<feature type="region of interest" description="Disordered" evidence="1">
    <location>
        <begin position="1"/>
        <end position="55"/>
    </location>
</feature>
<dbReference type="Proteomes" id="UP000233435">
    <property type="component" value="Unassembled WGS sequence"/>
</dbReference>
<feature type="compositionally biased region" description="Polar residues" evidence="1">
    <location>
        <begin position="37"/>
        <end position="53"/>
    </location>
</feature>
<dbReference type="OrthoDB" id="1148517at2"/>
<keyword evidence="3" id="KW-1185">Reference proteome</keyword>
<evidence type="ECO:0000313" key="2">
    <source>
        <dbReference type="EMBL" id="PKQ46985.1"/>
    </source>
</evidence>
<dbReference type="AlphaFoldDB" id="A0A2N3HPV8"/>
<organism evidence="2 3">
    <name type="scientific">Confluentibacter flavum</name>
    <dbReference type="NCBI Taxonomy" id="1909700"/>
    <lineage>
        <taxon>Bacteria</taxon>
        <taxon>Pseudomonadati</taxon>
        <taxon>Bacteroidota</taxon>
        <taxon>Flavobacteriia</taxon>
        <taxon>Flavobacteriales</taxon>
        <taxon>Flavobacteriaceae</taxon>
        <taxon>Confluentibacter</taxon>
    </lineage>
</organism>
<reference evidence="2 3" key="1">
    <citation type="submission" date="2017-12" db="EMBL/GenBank/DDBJ databases">
        <title>Confluentibacter flavum sp. nov., isolated from the saline lake.</title>
        <authorList>
            <person name="Yu L."/>
        </authorList>
    </citation>
    <scope>NUCLEOTIDE SEQUENCE [LARGE SCALE GENOMIC DNA]</scope>
    <source>
        <strain evidence="2 3">3B</strain>
    </source>
</reference>
<evidence type="ECO:0000313" key="3">
    <source>
        <dbReference type="Proteomes" id="UP000233435"/>
    </source>
</evidence>
<name>A0A2N3HPV8_9FLAO</name>
<comment type="caution">
    <text evidence="2">The sequence shown here is derived from an EMBL/GenBank/DDBJ whole genome shotgun (WGS) entry which is preliminary data.</text>
</comment>
<gene>
    <name evidence="2" type="ORF">CSW08_00005</name>
</gene>
<sequence length="211" mass="23138">MNAQIDSRNNSISIPAVESPKDSSDSKSILPSKPIESPNTFKGLSTPKTTPQFNFPKKEFSMTGGEVFGNPGELYTKQLDKHIESTRLITPEEVEQRNGSRTDQFFGDFKSKSKFVNIAYRDHGAVDGDLIQVRVNDDVVVARVFLTNSFSGLKLDLKPGINKIDFVALNQGESGPNTAEFIVVDDTGNVVSSNQWNLATGVKATIILIKE</sequence>
<protein>
    <submittedName>
        <fullName evidence="2">Uncharacterized protein</fullName>
    </submittedName>
</protein>
<feature type="compositionally biased region" description="Polar residues" evidence="1">
    <location>
        <begin position="1"/>
        <end position="13"/>
    </location>
</feature>
<accession>A0A2N3HPV8</accession>
<evidence type="ECO:0000256" key="1">
    <source>
        <dbReference type="SAM" id="MobiDB-lite"/>
    </source>
</evidence>
<proteinExistence type="predicted"/>